<dbReference type="OrthoDB" id="2400530at2759"/>
<reference evidence="2" key="1">
    <citation type="submission" date="2022-08" db="EMBL/GenBank/DDBJ databases">
        <authorList>
            <person name="Kallberg Y."/>
            <person name="Tangrot J."/>
            <person name="Rosling A."/>
        </authorList>
    </citation>
    <scope>NUCLEOTIDE SEQUENCE</scope>
    <source>
        <strain evidence="2">Wild A</strain>
    </source>
</reference>
<protein>
    <submittedName>
        <fullName evidence="2">8218_t:CDS:1</fullName>
    </submittedName>
</protein>
<dbReference type="Proteomes" id="UP001153678">
    <property type="component" value="Unassembled WGS sequence"/>
</dbReference>
<evidence type="ECO:0000313" key="2">
    <source>
        <dbReference type="EMBL" id="CAI2170597.1"/>
    </source>
</evidence>
<evidence type="ECO:0000256" key="1">
    <source>
        <dbReference type="SAM" id="MobiDB-lite"/>
    </source>
</evidence>
<gene>
    <name evidence="2" type="ORF">FWILDA_LOCUS4660</name>
</gene>
<accession>A0A9W4SI46</accession>
<feature type="region of interest" description="Disordered" evidence="1">
    <location>
        <begin position="126"/>
        <end position="185"/>
    </location>
</feature>
<feature type="region of interest" description="Disordered" evidence="1">
    <location>
        <begin position="1"/>
        <end position="30"/>
    </location>
</feature>
<dbReference type="EMBL" id="CAMKVN010000718">
    <property type="protein sequence ID" value="CAI2170597.1"/>
    <property type="molecule type" value="Genomic_DNA"/>
</dbReference>
<keyword evidence="3" id="KW-1185">Reference proteome</keyword>
<dbReference type="InterPro" id="IPR028018">
    <property type="entry name" value="DUF4646"/>
</dbReference>
<organism evidence="2 3">
    <name type="scientific">Funneliformis geosporum</name>
    <dbReference type="NCBI Taxonomy" id="1117311"/>
    <lineage>
        <taxon>Eukaryota</taxon>
        <taxon>Fungi</taxon>
        <taxon>Fungi incertae sedis</taxon>
        <taxon>Mucoromycota</taxon>
        <taxon>Glomeromycotina</taxon>
        <taxon>Glomeromycetes</taxon>
        <taxon>Glomerales</taxon>
        <taxon>Glomeraceae</taxon>
        <taxon>Funneliformis</taxon>
    </lineage>
</organism>
<sequence>MCRNKSARREEKNFRREEKHRRREEKHRFREEKRSRKAEFKIEMKNEVKRLFSTPETTQHIVNGFSNIHFNHFNNMNNLQQQISSVTVEQNVASLRTIFPECDPEYLRNCLANETRDQVAERLLSKPYPKVTSESSLTPPTAPPLPDRIDPFNDEVPPSYEESLEQSPPLPKRHQRVSSMVTLPSQQTRETPSFCPINNIISKLKPLTVEQACHKYCNTWTRPTPSNFRPQPLSQPFKVLPKDSYSIQRGFTNHYPSKELNSHNISITDWQFFINGLNSTLGANSINSDSISVSLKWVSWMNETMDKKQMEANVLVINEYLDKWNDFFFAPRKIEVQFLEDKTSTTIKNKHQPFFQYLLVKSI</sequence>
<comment type="caution">
    <text evidence="2">The sequence shown here is derived from an EMBL/GenBank/DDBJ whole genome shotgun (WGS) entry which is preliminary data.</text>
</comment>
<dbReference type="Pfam" id="PF15496">
    <property type="entry name" value="DUF4646"/>
    <property type="match status" value="1"/>
</dbReference>
<proteinExistence type="predicted"/>
<feature type="compositionally biased region" description="Basic and acidic residues" evidence="1">
    <location>
        <begin position="7"/>
        <end position="17"/>
    </location>
</feature>
<dbReference type="AlphaFoldDB" id="A0A9W4SI46"/>
<name>A0A9W4SI46_9GLOM</name>
<evidence type="ECO:0000313" key="3">
    <source>
        <dbReference type="Proteomes" id="UP001153678"/>
    </source>
</evidence>